<dbReference type="PANTHER" id="PTHR30040:SF2">
    <property type="entry name" value="FAD:PROTEIN FMN TRANSFERASE"/>
    <property type="match status" value="1"/>
</dbReference>
<feature type="binding site" evidence="11">
    <location>
        <position position="289"/>
    </location>
    <ligand>
        <name>Mg(2+)</name>
        <dbReference type="ChEBI" id="CHEBI:18420"/>
    </ligand>
</feature>
<dbReference type="InterPro" id="IPR024932">
    <property type="entry name" value="ApbE"/>
</dbReference>
<keyword evidence="5 10" id="KW-0479">Metal-binding</keyword>
<dbReference type="GO" id="GO:0046872">
    <property type="term" value="F:metal ion binding"/>
    <property type="evidence" value="ECO:0007669"/>
    <property type="project" value="UniProtKB-UniRule"/>
</dbReference>
<keyword evidence="12" id="KW-0472">Membrane</keyword>
<dbReference type="Gene3D" id="3.10.520.10">
    <property type="entry name" value="ApbE-like domains"/>
    <property type="match status" value="1"/>
</dbReference>
<feature type="binding site" evidence="11">
    <location>
        <position position="170"/>
    </location>
    <ligand>
        <name>Mg(2+)</name>
        <dbReference type="ChEBI" id="CHEBI:18420"/>
    </ligand>
</feature>
<keyword evidence="3 10" id="KW-0285">Flavoprotein</keyword>
<evidence type="ECO:0000256" key="5">
    <source>
        <dbReference type="ARBA" id="ARBA00022723"/>
    </source>
</evidence>
<proteinExistence type="inferred from homology"/>
<keyword evidence="7 10" id="KW-0460">Magnesium</keyword>
<dbReference type="EMBL" id="RPFJ01000002">
    <property type="protein sequence ID" value="RPE00237.1"/>
    <property type="molecule type" value="Genomic_DNA"/>
</dbReference>
<evidence type="ECO:0000256" key="9">
    <source>
        <dbReference type="ARBA" id="ARBA00048540"/>
    </source>
</evidence>
<comment type="function">
    <text evidence="12">Flavin transferase that catalyzes the transfer of the FMN moiety of FAD and its covalent binding to the hydroxyl group of a threonine residue in a target flavoprotein.</text>
</comment>
<organism evidence="13 14">
    <name type="scientific">Aureibaculum marinum</name>
    <dbReference type="NCBI Taxonomy" id="2487930"/>
    <lineage>
        <taxon>Bacteria</taxon>
        <taxon>Pseudomonadati</taxon>
        <taxon>Bacteroidota</taxon>
        <taxon>Flavobacteriia</taxon>
        <taxon>Flavobacteriales</taxon>
        <taxon>Flavobacteriaceae</taxon>
        <taxon>Aureibaculum</taxon>
    </lineage>
</organism>
<name>A0A3N4P5V5_9FLAO</name>
<dbReference type="PROSITE" id="PS51257">
    <property type="entry name" value="PROKAR_LIPOPROTEIN"/>
    <property type="match status" value="1"/>
</dbReference>
<reference evidence="13 14" key="1">
    <citation type="submission" date="2018-11" db="EMBL/GenBank/DDBJ databases">
        <title>Aureibaculum marinum gen. nov., sp. nov., a member of the family Flavobacteriaceae isolated from the Bohai Sea.</title>
        <authorList>
            <person name="Ji X."/>
        </authorList>
    </citation>
    <scope>NUCLEOTIDE SEQUENCE [LARGE SCALE GENOMIC DNA]</scope>
    <source>
        <strain evidence="13 14">BH-SD17</strain>
    </source>
</reference>
<protein>
    <recommendedName>
        <fullName evidence="2 10">FAD:protein FMN transferase</fullName>
        <ecNumber evidence="1 10">2.7.1.180</ecNumber>
    </recommendedName>
    <alternativeName>
        <fullName evidence="8 10">Flavin transferase</fullName>
    </alternativeName>
</protein>
<feature type="binding site" evidence="11">
    <location>
        <position position="293"/>
    </location>
    <ligand>
        <name>Mg(2+)</name>
        <dbReference type="ChEBI" id="CHEBI:18420"/>
    </ligand>
</feature>
<evidence type="ECO:0000256" key="6">
    <source>
        <dbReference type="ARBA" id="ARBA00022827"/>
    </source>
</evidence>
<sequence>MRFFTIRTFYVLLFLLALLSCKKTDITEPVKIEGLAFGTAYHITYYNDNQTDFTKSIDSLFNLINNSMSTYINTSDISKINAGDTTVVVDDYFKEVFKKSSRIYEETDGSFDPTIGMLVNAWGFGPKKALKQLDTAKVEQLMKLVGFNKVKLHNGKIKKLNDSIYFDFNAIAKGFAVDVAGRFLEAKHTENYLIEIGGEIRSRGINLSKNRPWKVGIENPNFDGTRSIEKVVELSNQAMASSGNYRKFKIDTITGEKYAHIINPKTGYPSRNNLLSVSVITNLDCADADAYATAMMTMSLKNAKIFLKDKNQLKVFIIYSDKNGEIKTFKTSNF</sequence>
<dbReference type="Proteomes" id="UP000270856">
    <property type="component" value="Unassembled WGS sequence"/>
</dbReference>
<dbReference type="SUPFAM" id="SSF143631">
    <property type="entry name" value="ApbE-like"/>
    <property type="match status" value="1"/>
</dbReference>
<keyword evidence="14" id="KW-1185">Reference proteome</keyword>
<keyword evidence="12" id="KW-0449">Lipoprotein</keyword>
<comment type="catalytic activity">
    <reaction evidence="9 10 12">
        <text>L-threonyl-[protein] + FAD = FMN-L-threonyl-[protein] + AMP + H(+)</text>
        <dbReference type="Rhea" id="RHEA:36847"/>
        <dbReference type="Rhea" id="RHEA-COMP:11060"/>
        <dbReference type="Rhea" id="RHEA-COMP:11061"/>
        <dbReference type="ChEBI" id="CHEBI:15378"/>
        <dbReference type="ChEBI" id="CHEBI:30013"/>
        <dbReference type="ChEBI" id="CHEBI:57692"/>
        <dbReference type="ChEBI" id="CHEBI:74257"/>
        <dbReference type="ChEBI" id="CHEBI:456215"/>
        <dbReference type="EC" id="2.7.1.180"/>
    </reaction>
</comment>
<dbReference type="RefSeq" id="WP_123896473.1">
    <property type="nucleotide sequence ID" value="NZ_RPFJ01000002.1"/>
</dbReference>
<evidence type="ECO:0000256" key="7">
    <source>
        <dbReference type="ARBA" id="ARBA00022842"/>
    </source>
</evidence>
<dbReference type="AlphaFoldDB" id="A0A3N4P5V5"/>
<comment type="similarity">
    <text evidence="10 12">Belongs to the ApbE family.</text>
</comment>
<dbReference type="InterPro" id="IPR003374">
    <property type="entry name" value="ApbE-like_sf"/>
</dbReference>
<dbReference type="GO" id="GO:0016740">
    <property type="term" value="F:transferase activity"/>
    <property type="evidence" value="ECO:0007669"/>
    <property type="project" value="UniProtKB-UniRule"/>
</dbReference>
<dbReference type="OrthoDB" id="9778595at2"/>
<dbReference type="PIRSF" id="PIRSF006268">
    <property type="entry name" value="ApbE"/>
    <property type="match status" value="1"/>
</dbReference>
<evidence type="ECO:0000256" key="10">
    <source>
        <dbReference type="PIRNR" id="PIRNR006268"/>
    </source>
</evidence>
<dbReference type="GO" id="GO:0005886">
    <property type="term" value="C:plasma membrane"/>
    <property type="evidence" value="ECO:0007669"/>
    <property type="project" value="UniProtKB-SubCell"/>
</dbReference>
<comment type="subcellular location">
    <subcellularLocation>
        <location evidence="12">Cell inner membrane</location>
        <topology evidence="12">Lipid-anchor</topology>
        <orientation evidence="12">Periplasmic side</orientation>
    </subcellularLocation>
</comment>
<accession>A0A3N4P5V5</accession>
<evidence type="ECO:0000256" key="3">
    <source>
        <dbReference type="ARBA" id="ARBA00022630"/>
    </source>
</evidence>
<evidence type="ECO:0000313" key="13">
    <source>
        <dbReference type="EMBL" id="RPE00237.1"/>
    </source>
</evidence>
<keyword evidence="6 10" id="KW-0274">FAD</keyword>
<dbReference type="EC" id="2.7.1.180" evidence="1 10"/>
<keyword evidence="4 10" id="KW-0808">Transferase</keyword>
<evidence type="ECO:0000313" key="14">
    <source>
        <dbReference type="Proteomes" id="UP000270856"/>
    </source>
</evidence>
<dbReference type="PANTHER" id="PTHR30040">
    <property type="entry name" value="THIAMINE BIOSYNTHESIS LIPOPROTEIN APBE"/>
    <property type="match status" value="1"/>
</dbReference>
<evidence type="ECO:0000256" key="12">
    <source>
        <dbReference type="RuleBase" id="RU363002"/>
    </source>
</evidence>
<comment type="cofactor">
    <cofactor evidence="11">
        <name>Mg(2+)</name>
        <dbReference type="ChEBI" id="CHEBI:18420"/>
    </cofactor>
    <cofactor evidence="11">
        <name>Mn(2+)</name>
        <dbReference type="ChEBI" id="CHEBI:29035"/>
    </cofactor>
    <text evidence="11">Magnesium. Can also use manganese.</text>
</comment>
<evidence type="ECO:0000256" key="11">
    <source>
        <dbReference type="PIRSR" id="PIRSR006268-2"/>
    </source>
</evidence>
<keyword evidence="12" id="KW-0997">Cell inner membrane</keyword>
<evidence type="ECO:0000256" key="4">
    <source>
        <dbReference type="ARBA" id="ARBA00022679"/>
    </source>
</evidence>
<dbReference type="Pfam" id="PF02424">
    <property type="entry name" value="ApbE"/>
    <property type="match status" value="1"/>
</dbReference>
<evidence type="ECO:0000256" key="1">
    <source>
        <dbReference type="ARBA" id="ARBA00011955"/>
    </source>
</evidence>
<evidence type="ECO:0000256" key="2">
    <source>
        <dbReference type="ARBA" id="ARBA00016337"/>
    </source>
</evidence>
<gene>
    <name evidence="13" type="ORF">EGM88_02945</name>
</gene>
<keyword evidence="12" id="KW-1003">Cell membrane</keyword>
<comment type="caution">
    <text evidence="13">The sequence shown here is derived from an EMBL/GenBank/DDBJ whole genome shotgun (WGS) entry which is preliminary data.</text>
</comment>
<evidence type="ECO:0000256" key="8">
    <source>
        <dbReference type="ARBA" id="ARBA00031306"/>
    </source>
</evidence>